<protein>
    <submittedName>
        <fullName evidence="1">Uncharacterized protein</fullName>
    </submittedName>
</protein>
<organism evidence="1">
    <name type="scientific">marine sediment metagenome</name>
    <dbReference type="NCBI Taxonomy" id="412755"/>
    <lineage>
        <taxon>unclassified sequences</taxon>
        <taxon>metagenomes</taxon>
        <taxon>ecological metagenomes</taxon>
    </lineage>
</organism>
<dbReference type="AlphaFoldDB" id="X0WUH6"/>
<name>X0WUH6_9ZZZZ</name>
<dbReference type="EMBL" id="BARS01034882">
    <property type="protein sequence ID" value="GAG26857.1"/>
    <property type="molecule type" value="Genomic_DNA"/>
</dbReference>
<proteinExistence type="predicted"/>
<evidence type="ECO:0000313" key="1">
    <source>
        <dbReference type="EMBL" id="GAG26857.1"/>
    </source>
</evidence>
<reference evidence="1" key="1">
    <citation type="journal article" date="2014" name="Front. Microbiol.">
        <title>High frequency of phylogenetically diverse reductive dehalogenase-homologous genes in deep subseafloor sedimentary metagenomes.</title>
        <authorList>
            <person name="Kawai M."/>
            <person name="Futagami T."/>
            <person name="Toyoda A."/>
            <person name="Takaki Y."/>
            <person name="Nishi S."/>
            <person name="Hori S."/>
            <person name="Arai W."/>
            <person name="Tsubouchi T."/>
            <person name="Morono Y."/>
            <person name="Uchiyama I."/>
            <person name="Ito T."/>
            <person name="Fujiyama A."/>
            <person name="Inagaki F."/>
            <person name="Takami H."/>
        </authorList>
    </citation>
    <scope>NUCLEOTIDE SEQUENCE</scope>
    <source>
        <strain evidence="1">Expedition CK06-06</strain>
    </source>
</reference>
<sequence>MELVSVLRWVFTVMTALSDKLQELVSDFANGEADDTCQDAFNRLVEYAEELEAPIAMALMKPIECPYTDQGEGQTKAALEREGFTDVKVEIILDPNRGET</sequence>
<accession>X0WUH6</accession>
<comment type="caution">
    <text evidence="1">The sequence shown here is derived from an EMBL/GenBank/DDBJ whole genome shotgun (WGS) entry which is preliminary data.</text>
</comment>
<gene>
    <name evidence="1" type="ORF">S01H1_53833</name>
</gene>